<evidence type="ECO:0000313" key="2">
    <source>
        <dbReference type="Proteomes" id="UP000828251"/>
    </source>
</evidence>
<organism evidence="1 2">
    <name type="scientific">Gossypium stocksii</name>
    <dbReference type="NCBI Taxonomy" id="47602"/>
    <lineage>
        <taxon>Eukaryota</taxon>
        <taxon>Viridiplantae</taxon>
        <taxon>Streptophyta</taxon>
        <taxon>Embryophyta</taxon>
        <taxon>Tracheophyta</taxon>
        <taxon>Spermatophyta</taxon>
        <taxon>Magnoliopsida</taxon>
        <taxon>eudicotyledons</taxon>
        <taxon>Gunneridae</taxon>
        <taxon>Pentapetalae</taxon>
        <taxon>rosids</taxon>
        <taxon>malvids</taxon>
        <taxon>Malvales</taxon>
        <taxon>Malvaceae</taxon>
        <taxon>Malvoideae</taxon>
        <taxon>Gossypium</taxon>
    </lineage>
</organism>
<proteinExistence type="predicted"/>
<gene>
    <name evidence="1" type="ORF">J1N35_006612</name>
</gene>
<dbReference type="EMBL" id="JAIQCV010000002">
    <property type="protein sequence ID" value="KAH1123452.1"/>
    <property type="molecule type" value="Genomic_DNA"/>
</dbReference>
<protein>
    <submittedName>
        <fullName evidence="1">Uncharacterized protein</fullName>
    </submittedName>
</protein>
<dbReference type="AlphaFoldDB" id="A0A9D4AI85"/>
<evidence type="ECO:0000313" key="1">
    <source>
        <dbReference type="EMBL" id="KAH1123452.1"/>
    </source>
</evidence>
<comment type="caution">
    <text evidence="1">The sequence shown here is derived from an EMBL/GenBank/DDBJ whole genome shotgun (WGS) entry which is preliminary data.</text>
</comment>
<name>A0A9D4AI85_9ROSI</name>
<keyword evidence="2" id="KW-1185">Reference proteome</keyword>
<accession>A0A9D4AI85</accession>
<reference evidence="1 2" key="1">
    <citation type="journal article" date="2021" name="Plant Biotechnol. J.">
        <title>Multi-omics assisted identification of the key and species-specific regulatory components of drought-tolerant mechanisms in Gossypium stocksii.</title>
        <authorList>
            <person name="Yu D."/>
            <person name="Ke L."/>
            <person name="Zhang D."/>
            <person name="Wu Y."/>
            <person name="Sun Y."/>
            <person name="Mei J."/>
            <person name="Sun J."/>
            <person name="Sun Y."/>
        </authorList>
    </citation>
    <scope>NUCLEOTIDE SEQUENCE [LARGE SCALE GENOMIC DNA]</scope>
    <source>
        <strain evidence="2">cv. E1</strain>
        <tissue evidence="1">Leaf</tissue>
    </source>
</reference>
<dbReference type="Proteomes" id="UP000828251">
    <property type="component" value="Unassembled WGS sequence"/>
</dbReference>
<sequence length="65" mass="7669">MGDVKETIKVVKGHIDKLESMRKQLRNYVMETLNFNRDTMRETLNGAMNDQIEKLPKKNYALKKN</sequence>
<dbReference type="OrthoDB" id="982210at2759"/>